<proteinExistence type="predicted"/>
<feature type="transmembrane region" description="Helical" evidence="1">
    <location>
        <begin position="146"/>
        <end position="166"/>
    </location>
</feature>
<protein>
    <submittedName>
        <fullName evidence="2">Uncharacterized protein</fullName>
    </submittedName>
</protein>
<reference evidence="3" key="1">
    <citation type="submission" date="2017-08" db="EMBL/GenBank/DDBJ databases">
        <authorList>
            <person name="Varghese N."/>
            <person name="Submissions S."/>
        </authorList>
    </citation>
    <scope>NUCLEOTIDE SEQUENCE [LARGE SCALE GENOMIC DNA]</scope>
    <source>
        <strain evidence="3">USBA17B2</strain>
    </source>
</reference>
<evidence type="ECO:0000313" key="2">
    <source>
        <dbReference type="EMBL" id="SOC56027.1"/>
    </source>
</evidence>
<feature type="transmembrane region" description="Helical" evidence="1">
    <location>
        <begin position="108"/>
        <end position="126"/>
    </location>
</feature>
<keyword evidence="1" id="KW-0812">Transmembrane</keyword>
<feature type="transmembrane region" description="Helical" evidence="1">
    <location>
        <begin position="76"/>
        <end position="96"/>
    </location>
</feature>
<dbReference type="Proteomes" id="UP000219688">
    <property type="component" value="Unassembled WGS sequence"/>
</dbReference>
<accession>A0A285VQ55</accession>
<organism evidence="2 3">
    <name type="scientific">Ornithinimicrobium cerasi</name>
    <dbReference type="NCBI Taxonomy" id="2248773"/>
    <lineage>
        <taxon>Bacteria</taxon>
        <taxon>Bacillati</taxon>
        <taxon>Actinomycetota</taxon>
        <taxon>Actinomycetes</taxon>
        <taxon>Micrococcales</taxon>
        <taxon>Ornithinimicrobiaceae</taxon>
        <taxon>Ornithinimicrobium</taxon>
    </lineage>
</organism>
<keyword evidence="3" id="KW-1185">Reference proteome</keyword>
<name>A0A285VQ55_9MICO</name>
<keyword evidence="1" id="KW-0472">Membrane</keyword>
<feature type="transmembrane region" description="Helical" evidence="1">
    <location>
        <begin position="178"/>
        <end position="200"/>
    </location>
</feature>
<dbReference type="AlphaFoldDB" id="A0A285VQ55"/>
<feature type="transmembrane region" description="Helical" evidence="1">
    <location>
        <begin position="220"/>
        <end position="236"/>
    </location>
</feature>
<gene>
    <name evidence="2" type="ORF">SAMN05421879_106167</name>
</gene>
<evidence type="ECO:0000256" key="1">
    <source>
        <dbReference type="SAM" id="Phobius"/>
    </source>
</evidence>
<dbReference type="RefSeq" id="WP_141401468.1">
    <property type="nucleotide sequence ID" value="NZ_OBQK01000006.1"/>
</dbReference>
<keyword evidence="1" id="KW-1133">Transmembrane helix</keyword>
<evidence type="ECO:0000313" key="3">
    <source>
        <dbReference type="Proteomes" id="UP000219688"/>
    </source>
</evidence>
<dbReference type="EMBL" id="OBQK01000006">
    <property type="protein sequence ID" value="SOC56027.1"/>
    <property type="molecule type" value="Genomic_DNA"/>
</dbReference>
<sequence>MLRAAGDDAPDSARSRGRTGSRELPWRRVAWTLAVLSLLLVLLSLAVPPALGLPYDDYDHWLRDFLDVGREGNVPTWWSSSLHLLAAGALTVVALVHRQAGRGTGAAWAFFALLHLAFSADEATLIHDRARRLTTLVAPDHPFGDGYAWLGVGIPLGIAVLVAAVLAARGLPALPRRLVLLGLGVFFLGAVGFEILHAAVAPYLEVGFTWVAIYHVEELLEMWGVVIVLAGALTGVRHRPAGATVVLEPTAGS</sequence>